<dbReference type="Gene3D" id="3.30.479.30">
    <property type="entry name" value="Band 7 domain"/>
    <property type="match status" value="1"/>
</dbReference>
<evidence type="ECO:0000256" key="1">
    <source>
        <dbReference type="ARBA" id="ARBA00004167"/>
    </source>
</evidence>
<dbReference type="CDD" id="cd03405">
    <property type="entry name" value="SPFH_HflC"/>
    <property type="match status" value="1"/>
</dbReference>
<dbReference type="SMART" id="SM00244">
    <property type="entry name" value="PHB"/>
    <property type="match status" value="1"/>
</dbReference>
<comment type="similarity">
    <text evidence="2 6">Belongs to the band 7/mec-2 family. HflC subfamily.</text>
</comment>
<keyword evidence="9" id="KW-1185">Reference proteome</keyword>
<proteinExistence type="inferred from homology"/>
<comment type="caution">
    <text evidence="8">The sequence shown here is derived from an EMBL/GenBank/DDBJ whole genome shotgun (WGS) entry which is preliminary data.</text>
</comment>
<evidence type="ECO:0000256" key="6">
    <source>
        <dbReference type="PIRNR" id="PIRNR005651"/>
    </source>
</evidence>
<dbReference type="STRING" id="595434.RISK_000964"/>
<dbReference type="EMBL" id="LECT01000007">
    <property type="protein sequence ID" value="KLU07163.1"/>
    <property type="molecule type" value="Genomic_DNA"/>
</dbReference>
<dbReference type="PANTHER" id="PTHR42911:SF1">
    <property type="entry name" value="MODULATOR OF FTSH PROTEASE HFLC"/>
    <property type="match status" value="1"/>
</dbReference>
<dbReference type="Proteomes" id="UP000036367">
    <property type="component" value="Unassembled WGS sequence"/>
</dbReference>
<name>A0A0J1BL55_RHOIS</name>
<comment type="function">
    <text evidence="6">HflC and HflK could regulate a protease.</text>
</comment>
<dbReference type="Pfam" id="PF01145">
    <property type="entry name" value="Band_7"/>
    <property type="match status" value="1"/>
</dbReference>
<accession>A0A0J1BL55</accession>
<dbReference type="InterPro" id="IPR001107">
    <property type="entry name" value="Band_7"/>
</dbReference>
<dbReference type="NCBIfam" id="TIGR01932">
    <property type="entry name" value="hflC"/>
    <property type="match status" value="1"/>
</dbReference>
<dbReference type="GO" id="GO:0016020">
    <property type="term" value="C:membrane"/>
    <property type="evidence" value="ECO:0007669"/>
    <property type="project" value="UniProtKB-SubCell"/>
</dbReference>
<dbReference type="PIRSF" id="PIRSF005651">
    <property type="entry name" value="HflC"/>
    <property type="match status" value="1"/>
</dbReference>
<evidence type="ECO:0000256" key="5">
    <source>
        <dbReference type="ARBA" id="ARBA00023136"/>
    </source>
</evidence>
<organism evidence="8 9">
    <name type="scientific">Rhodopirellula islandica</name>
    <dbReference type="NCBI Taxonomy" id="595434"/>
    <lineage>
        <taxon>Bacteria</taxon>
        <taxon>Pseudomonadati</taxon>
        <taxon>Planctomycetota</taxon>
        <taxon>Planctomycetia</taxon>
        <taxon>Pirellulales</taxon>
        <taxon>Pirellulaceae</taxon>
        <taxon>Rhodopirellula</taxon>
    </lineage>
</organism>
<evidence type="ECO:0000313" key="9">
    <source>
        <dbReference type="Proteomes" id="UP000036367"/>
    </source>
</evidence>
<protein>
    <recommendedName>
        <fullName evidence="6">Protein HflC</fullName>
    </recommendedName>
</protein>
<dbReference type="InterPro" id="IPR036013">
    <property type="entry name" value="Band_7/SPFH_dom_sf"/>
</dbReference>
<dbReference type="PANTHER" id="PTHR42911">
    <property type="entry name" value="MODULATOR OF FTSH PROTEASE HFLC"/>
    <property type="match status" value="1"/>
</dbReference>
<dbReference type="OrthoDB" id="9809197at2"/>
<keyword evidence="5" id="KW-0472">Membrane</keyword>
<evidence type="ECO:0000256" key="4">
    <source>
        <dbReference type="ARBA" id="ARBA00022989"/>
    </source>
</evidence>
<keyword evidence="3" id="KW-0812">Transmembrane</keyword>
<evidence type="ECO:0000256" key="3">
    <source>
        <dbReference type="ARBA" id="ARBA00022692"/>
    </source>
</evidence>
<comment type="subcellular location">
    <subcellularLocation>
        <location evidence="1">Membrane</location>
        <topology evidence="1">Single-pass membrane protein</topology>
    </subcellularLocation>
</comment>
<dbReference type="SUPFAM" id="SSF117892">
    <property type="entry name" value="Band 7/SPFH domain"/>
    <property type="match status" value="1"/>
</dbReference>
<gene>
    <name evidence="8" type="ORF">RISK_000964</name>
</gene>
<feature type="domain" description="Band 7" evidence="7">
    <location>
        <begin position="22"/>
        <end position="212"/>
    </location>
</feature>
<evidence type="ECO:0000259" key="7">
    <source>
        <dbReference type="SMART" id="SM00244"/>
    </source>
</evidence>
<keyword evidence="4" id="KW-1133">Transmembrane helix</keyword>
<dbReference type="RefSeq" id="WP_047812928.1">
    <property type="nucleotide sequence ID" value="NZ_LECT01000007.1"/>
</dbReference>
<evidence type="ECO:0000256" key="2">
    <source>
        <dbReference type="ARBA" id="ARBA00007862"/>
    </source>
</evidence>
<reference evidence="8" key="1">
    <citation type="submission" date="2015-05" db="EMBL/GenBank/DDBJ databases">
        <title>Permanent draft genome of Rhodopirellula islandicus K833.</title>
        <authorList>
            <person name="Kizina J."/>
            <person name="Richter M."/>
            <person name="Glockner F.O."/>
            <person name="Harder J."/>
        </authorList>
    </citation>
    <scope>NUCLEOTIDE SEQUENCE [LARGE SCALE GENOMIC DNA]</scope>
    <source>
        <strain evidence="8">K833</strain>
    </source>
</reference>
<sequence>MKRAFLPLAFLLLFLAAFLGLSSAYTVSETEQIIITQFGKPVGDPISEAGLHFKTPFIQEVTRIEKRILEWDGRPNEMPTKDKTYIVVDTFGRWRISDAKQFFLRLRDERSAQSRLDDILGSETRNAIAKHELIEVIRTTKDREPDVDATLVDAPGNIGMLYPITLGRAVIEREIFEKAASKLNDFGIELLDVRFKRINYNESVRRRIFERMISERQQIAERFRSEGAGEAAKIMGRSERDLLRIESEAYKTVQQIHGVADAKATEIYASAYNQSDESVDFYEFIMTMESYQEMLDQDSTLILTTGSDIFRFLKNVNRPNNAPAAR</sequence>
<dbReference type="AlphaFoldDB" id="A0A0J1BL55"/>
<dbReference type="PATRIC" id="fig|595434.4.peg.924"/>
<evidence type="ECO:0000313" key="8">
    <source>
        <dbReference type="EMBL" id="KLU07163.1"/>
    </source>
</evidence>
<dbReference type="InterPro" id="IPR010200">
    <property type="entry name" value="HflC"/>
</dbReference>